<dbReference type="InParanoid" id="B8MAN0"/>
<dbReference type="InterPro" id="IPR053822">
    <property type="entry name" value="SDE2-like_dom"/>
</dbReference>
<sequence length="925" mass="102731">MASHINILLSSFPGLALPPTLSFSLPITSTVTDLTERIEHYLPESLKRSAANLTLTTIGNKQLLPGSTLRISSLLPTHHHASPETNLLPLRLSVPLQGGKGGFGSQLRAAGGRMSSKRKRNQGENNGSNRNLDGRRLRTVNEAKALAEYLAVKPEMDKKEKEERRRRWEAIVEMAEKRTEEIKNGGGKNRLDGQWMEDREEMSEKAREAVLAAMKDGGWSDNLHDAIMGGSSTSASEGNSSQEENESDSADEDEDEDISRASPPRPSSFKPATMSRKFIGFDEDDEFMSNASTVLPPAPLHQAGMAAEDTPAPLGDKESATPPLPPPTVSLHADTLPISCPGCGAYAQTIDPTEPGFYSRTRKKSKQLWHKRQQAIAKEQQTITSQKNESADDSSAPLETTTEDLQDESIFLAATEYIQTTAQHTQICDRCHDLLHHNKGVSIPSPSIDSIAAYLEESPHRVNRVYHVIDAADFPMSLIPNIYEALDLQDQRSRNRRSKTEKYKYGKRMTTISFVITRADLLAATKEQVDSLMKRIREIILKAMDMRREDVRLGNVHMISAHRGWWTTRVKEEIRQDGGGVWIVGKANVGKSSFIESCFPKDSKNLDKIAHLLESRKQEDRIKDSNDAAPFLDPDALLPPPPREELYPTLPIVSSLPGTTVGPIRIPFGRGHGEMIDLPGLDRGTLQDFMLDEHKSDLIMTKRINPAEQLIIHDKQSLLIGGGLIRITPKISEDCTVLAACFVPLETHVTRTEKAIEIQSGVRKYNTGGGDRGHSVIKSEYLAANSTTIQSAGTFTLSTDVTLSHLPSTIKKKWDDHGIKPNLDALPYKVYATDILIEGCGWIELTAQIRTRHQHDTKEVGDLPKIEVFTPLGKHIGSRPPLETWNFIRDKRKADRRKRFTSGSHKPRRGNISHKKRTLHGAKGA</sequence>
<protein>
    <submittedName>
        <fullName evidence="5">Uncharacterized protein</fullName>
    </submittedName>
</protein>
<feature type="domain" description="Sde2 ubiquitin" evidence="3">
    <location>
        <begin position="5"/>
        <end position="96"/>
    </location>
</feature>
<feature type="signal peptide" evidence="2">
    <location>
        <begin position="1"/>
        <end position="22"/>
    </location>
</feature>
<dbReference type="eggNOG" id="KOG2827">
    <property type="taxonomic scope" value="Eukaryota"/>
</dbReference>
<feature type="compositionally biased region" description="Polar residues" evidence="1">
    <location>
        <begin position="379"/>
        <end position="388"/>
    </location>
</feature>
<dbReference type="Pfam" id="PF22782">
    <property type="entry name" value="SDE2"/>
    <property type="match status" value="1"/>
</dbReference>
<organism evidence="5 6">
    <name type="scientific">Talaromyces stipitatus (strain ATCC 10500 / CBS 375.48 / QM 6759 / NRRL 1006)</name>
    <name type="common">Penicillium stipitatum</name>
    <dbReference type="NCBI Taxonomy" id="441959"/>
    <lineage>
        <taxon>Eukaryota</taxon>
        <taxon>Fungi</taxon>
        <taxon>Dikarya</taxon>
        <taxon>Ascomycota</taxon>
        <taxon>Pezizomycotina</taxon>
        <taxon>Eurotiomycetes</taxon>
        <taxon>Eurotiomycetidae</taxon>
        <taxon>Eurotiales</taxon>
        <taxon>Trichocomaceae</taxon>
        <taxon>Talaromyces</taxon>
        <taxon>Talaromyces sect. Talaromyces</taxon>
    </lineage>
</organism>
<accession>B8MAN0</accession>
<dbReference type="GeneID" id="8105750"/>
<dbReference type="PANTHER" id="PTHR46434:SF1">
    <property type="entry name" value="GENETIC INTERACTOR OF PROHIBITINS 3, MITOCHONDRIAL"/>
    <property type="match status" value="1"/>
</dbReference>
<dbReference type="Pfam" id="PF13019">
    <property type="entry name" value="Sde2_N_Ubi_yeast"/>
    <property type="match status" value="1"/>
</dbReference>
<dbReference type="PhylomeDB" id="B8MAN0"/>
<keyword evidence="6" id="KW-1185">Reference proteome</keyword>
<dbReference type="EMBL" id="EQ962655">
    <property type="protein sequence ID" value="EED17454.1"/>
    <property type="molecule type" value="Genomic_DNA"/>
</dbReference>
<feature type="region of interest" description="Disordered" evidence="1">
    <location>
        <begin position="895"/>
        <end position="925"/>
    </location>
</feature>
<evidence type="ECO:0000256" key="1">
    <source>
        <dbReference type="SAM" id="MobiDB-lite"/>
    </source>
</evidence>
<proteinExistence type="predicted"/>
<dbReference type="InterPro" id="IPR024974">
    <property type="entry name" value="Sde2_N"/>
</dbReference>
<feature type="compositionally biased region" description="Low complexity" evidence="1">
    <location>
        <begin position="229"/>
        <end position="242"/>
    </location>
</feature>
<dbReference type="HOGENOM" id="CLU_315719_0_0_1"/>
<dbReference type="STRING" id="441959.B8MAN0"/>
<feature type="region of interest" description="Disordered" evidence="1">
    <location>
        <begin position="376"/>
        <end position="401"/>
    </location>
</feature>
<dbReference type="VEuPathDB" id="FungiDB:TSTA_112850"/>
<dbReference type="Proteomes" id="UP000001745">
    <property type="component" value="Unassembled WGS sequence"/>
</dbReference>
<gene>
    <name evidence="5" type="ORF">TSTA_112850</name>
</gene>
<dbReference type="eggNOG" id="KOG1249">
    <property type="taxonomic scope" value="Eukaryota"/>
</dbReference>
<evidence type="ECO:0000256" key="2">
    <source>
        <dbReference type="SAM" id="SignalP"/>
    </source>
</evidence>
<reference evidence="6" key="1">
    <citation type="journal article" date="2015" name="Genome Announc.">
        <title>Genome sequence of the AIDS-associated pathogen Penicillium marneffei (ATCC18224) and its near taxonomic relative Talaromyces stipitatus (ATCC10500).</title>
        <authorList>
            <person name="Nierman W.C."/>
            <person name="Fedorova-Abrams N.D."/>
            <person name="Andrianopoulos A."/>
        </authorList>
    </citation>
    <scope>NUCLEOTIDE SEQUENCE [LARGE SCALE GENOMIC DNA]</scope>
    <source>
        <strain evidence="6">ATCC 10500 / CBS 375.48 / QM 6759 / NRRL 1006</strain>
    </source>
</reference>
<name>B8MAN0_TALSN</name>
<keyword evidence="2" id="KW-0732">Signal</keyword>
<dbReference type="PANTHER" id="PTHR46434">
    <property type="entry name" value="GENETIC INTERACTOR OF PROHIBITINS 3, MITOCHONDRIAL"/>
    <property type="match status" value="1"/>
</dbReference>
<dbReference type="RefSeq" id="XP_002481446.1">
    <property type="nucleotide sequence ID" value="XM_002481401.1"/>
</dbReference>
<dbReference type="Gene3D" id="3.40.50.300">
    <property type="entry name" value="P-loop containing nucleotide triphosphate hydrolases"/>
    <property type="match status" value="1"/>
</dbReference>
<dbReference type="OMA" id="IMTKRIN"/>
<feature type="chain" id="PRO_5002877395" evidence="2">
    <location>
        <begin position="23"/>
        <end position="925"/>
    </location>
</feature>
<evidence type="ECO:0000313" key="6">
    <source>
        <dbReference type="Proteomes" id="UP000001745"/>
    </source>
</evidence>
<evidence type="ECO:0000313" key="5">
    <source>
        <dbReference type="EMBL" id="EED17454.1"/>
    </source>
</evidence>
<evidence type="ECO:0000259" key="3">
    <source>
        <dbReference type="Pfam" id="PF13019"/>
    </source>
</evidence>
<dbReference type="SUPFAM" id="SSF52540">
    <property type="entry name" value="P-loop containing nucleoside triphosphate hydrolases"/>
    <property type="match status" value="1"/>
</dbReference>
<feature type="region of interest" description="Disordered" evidence="1">
    <location>
        <begin position="217"/>
        <end position="273"/>
    </location>
</feature>
<feature type="compositionally biased region" description="Acidic residues" evidence="1">
    <location>
        <begin position="243"/>
        <end position="257"/>
    </location>
</feature>
<dbReference type="GO" id="GO:0005739">
    <property type="term" value="C:mitochondrion"/>
    <property type="evidence" value="ECO:0007669"/>
    <property type="project" value="TreeGrafter"/>
</dbReference>
<feature type="region of interest" description="Disordered" evidence="1">
    <location>
        <begin position="101"/>
        <end position="134"/>
    </location>
</feature>
<evidence type="ECO:0000259" key="4">
    <source>
        <dbReference type="Pfam" id="PF22782"/>
    </source>
</evidence>
<dbReference type="AlphaFoldDB" id="B8MAN0"/>
<dbReference type="InterPro" id="IPR050896">
    <property type="entry name" value="Mito_lipid_metab_GTPase"/>
</dbReference>
<dbReference type="OrthoDB" id="1696305at2759"/>
<feature type="domain" description="SDE2-like" evidence="4">
    <location>
        <begin position="98"/>
        <end position="210"/>
    </location>
</feature>
<dbReference type="InterPro" id="IPR027417">
    <property type="entry name" value="P-loop_NTPase"/>
</dbReference>